<dbReference type="AlphaFoldDB" id="A0A4Z1R9D6"/>
<dbReference type="Gene3D" id="3.90.920.10">
    <property type="entry name" value="DNA primase, PRIM domain"/>
    <property type="match status" value="1"/>
</dbReference>
<keyword evidence="3" id="KW-1185">Reference proteome</keyword>
<accession>A0A4Z1R9D6</accession>
<dbReference type="PANTHER" id="PTHR42705">
    <property type="entry name" value="BIFUNCTIONAL NON-HOMOLOGOUS END JOINING PROTEIN LIGD"/>
    <property type="match status" value="1"/>
</dbReference>
<dbReference type="InterPro" id="IPR014145">
    <property type="entry name" value="LigD_pol_dom"/>
</dbReference>
<dbReference type="InterPro" id="IPR033651">
    <property type="entry name" value="PaeLigD_Pol-like"/>
</dbReference>
<dbReference type="EMBL" id="SPUH01000002">
    <property type="protein sequence ID" value="TKS53288.1"/>
    <property type="molecule type" value="Genomic_DNA"/>
</dbReference>
<reference evidence="2 3" key="1">
    <citation type="submission" date="2019-01" db="EMBL/GenBank/DDBJ databases">
        <authorList>
            <person name="Zhang S."/>
        </authorList>
    </citation>
    <scope>NUCLEOTIDE SEQUENCE [LARGE SCALE GENOMIC DNA]</scope>
    <source>
        <strain evidence="2 3">1626</strain>
    </source>
</reference>
<dbReference type="OrthoDB" id="9802472at2"/>
<dbReference type="PANTHER" id="PTHR42705:SF2">
    <property type="entry name" value="BIFUNCTIONAL NON-HOMOLOGOUS END JOINING PROTEIN LIGD"/>
    <property type="match status" value="1"/>
</dbReference>
<name>A0A4Z1R9D6_9GAMM</name>
<evidence type="ECO:0000313" key="3">
    <source>
        <dbReference type="Proteomes" id="UP000298681"/>
    </source>
</evidence>
<dbReference type="CDD" id="cd04862">
    <property type="entry name" value="PaeLigD_Pol_like"/>
    <property type="match status" value="1"/>
</dbReference>
<feature type="domain" description="DNA ligase D polymerase" evidence="1">
    <location>
        <begin position="4"/>
        <end position="253"/>
    </location>
</feature>
<gene>
    <name evidence="2" type="ORF">E4582_12990</name>
</gene>
<evidence type="ECO:0000313" key="2">
    <source>
        <dbReference type="EMBL" id="TKS53288.1"/>
    </source>
</evidence>
<sequence>MGITKREVADYYRAVADRVLADVGGRPLSLLRCPGGVGGQCFFQKHHARALGGAVRAIPLREKDGDEACYVAIDSVEGLLELVQMNTLELHPWGSMADDLERPDRLVFDLDPGPGVDWKAITAAARDVRKRLAAVGLEGFARLSGGKGVHVVVPIRPGPSWDEARGFCEALANTMAQQRPDRYVATASKAKRDGVIFIDWLRNARGQTSVSSWSLRARESAGVAVPVRWEELARAGSGDAYDLRRALRRATALRGEEWPGWGDACDQALPDVPDV</sequence>
<protein>
    <submittedName>
        <fullName evidence="2">DNA polymerase domain-containing protein</fullName>
    </submittedName>
</protein>
<dbReference type="Proteomes" id="UP000298681">
    <property type="component" value="Unassembled WGS sequence"/>
</dbReference>
<comment type="caution">
    <text evidence="2">The sequence shown here is derived from an EMBL/GenBank/DDBJ whole genome shotgun (WGS) entry which is preliminary data.</text>
</comment>
<organism evidence="2 3">
    <name type="scientific">Luteimonas yindakuii</name>
    <dbReference type="NCBI Taxonomy" id="2565782"/>
    <lineage>
        <taxon>Bacteria</taxon>
        <taxon>Pseudomonadati</taxon>
        <taxon>Pseudomonadota</taxon>
        <taxon>Gammaproteobacteria</taxon>
        <taxon>Lysobacterales</taxon>
        <taxon>Lysobacteraceae</taxon>
        <taxon>Luteimonas</taxon>
    </lineage>
</organism>
<dbReference type="NCBIfam" id="TIGR02778">
    <property type="entry name" value="ligD_pol"/>
    <property type="match status" value="1"/>
</dbReference>
<evidence type="ECO:0000259" key="1">
    <source>
        <dbReference type="Pfam" id="PF21686"/>
    </source>
</evidence>
<proteinExistence type="predicted"/>
<dbReference type="InterPro" id="IPR052171">
    <property type="entry name" value="NHEJ_LigD"/>
</dbReference>
<dbReference type="Pfam" id="PF21686">
    <property type="entry name" value="LigD_Prim-Pol"/>
    <property type="match status" value="1"/>
</dbReference>